<dbReference type="GO" id="GO:0005737">
    <property type="term" value="C:cytoplasm"/>
    <property type="evidence" value="ECO:0007669"/>
    <property type="project" value="TreeGrafter"/>
</dbReference>
<keyword evidence="5" id="KW-1133">Transmembrane helix</keyword>
<dbReference type="Proteomes" id="UP000472267">
    <property type="component" value="Chromosome 2"/>
</dbReference>
<dbReference type="RefSeq" id="XP_029967935.1">
    <property type="nucleotide sequence ID" value="XM_030112075.1"/>
</dbReference>
<dbReference type="GO" id="GO:0004623">
    <property type="term" value="F:phospholipase A2 activity"/>
    <property type="evidence" value="ECO:0007669"/>
    <property type="project" value="TreeGrafter"/>
</dbReference>
<evidence type="ECO:0000256" key="3">
    <source>
        <dbReference type="ARBA" id="ARBA00022801"/>
    </source>
</evidence>
<feature type="domain" description="LRAT" evidence="6">
    <location>
        <begin position="14"/>
        <end position="130"/>
    </location>
</feature>
<keyword evidence="5" id="KW-0812">Transmembrane</keyword>
<dbReference type="InterPro" id="IPR007053">
    <property type="entry name" value="LRAT_dom"/>
</dbReference>
<dbReference type="GeneID" id="115403224"/>
<comment type="similarity">
    <text evidence="1">Belongs to the H-rev107 family.</text>
</comment>
<dbReference type="Ensembl" id="ENSSFAT00005050380.1">
    <property type="protein sequence ID" value="ENSSFAP00005048762.1"/>
    <property type="gene ID" value="ENSSFAG00005023644.1"/>
</dbReference>
<feature type="transmembrane region" description="Helical" evidence="5">
    <location>
        <begin position="132"/>
        <end position="161"/>
    </location>
</feature>
<dbReference type="PANTHER" id="PTHR13943">
    <property type="entry name" value="HRAS-LIKE SUPPRESSOR - RELATED"/>
    <property type="match status" value="1"/>
</dbReference>
<dbReference type="PANTHER" id="PTHR13943:SF31">
    <property type="entry name" value="PHOSPHOLIPASE A AND ACYLTRANSFERASE 3"/>
    <property type="match status" value="1"/>
</dbReference>
<reference evidence="7" key="1">
    <citation type="submission" date="2019-06" db="EMBL/GenBank/DDBJ databases">
        <authorList>
            <consortium name="Wellcome Sanger Institute Data Sharing"/>
        </authorList>
    </citation>
    <scope>NUCLEOTIDE SEQUENCE [LARGE SCALE GENOMIC DNA]</scope>
</reference>
<evidence type="ECO:0000313" key="7">
    <source>
        <dbReference type="Ensembl" id="ENSSFAP00005048762.1"/>
    </source>
</evidence>
<dbReference type="Pfam" id="PF04970">
    <property type="entry name" value="LRAT"/>
    <property type="match status" value="1"/>
</dbReference>
<dbReference type="OMA" id="VPECRQV"/>
<keyword evidence="5" id="KW-0472">Membrane</keyword>
<evidence type="ECO:0000313" key="8">
    <source>
        <dbReference type="Proteomes" id="UP000472267"/>
    </source>
</evidence>
<evidence type="ECO:0000256" key="1">
    <source>
        <dbReference type="ARBA" id="ARBA00007824"/>
    </source>
</evidence>
<evidence type="ECO:0000256" key="5">
    <source>
        <dbReference type="SAM" id="Phobius"/>
    </source>
</evidence>
<gene>
    <name evidence="7" type="primary">LOC115403224</name>
</gene>
<dbReference type="PROSITE" id="PS51934">
    <property type="entry name" value="LRAT"/>
    <property type="match status" value="1"/>
</dbReference>
<dbReference type="InterPro" id="IPR051496">
    <property type="entry name" value="H-rev107_PLA/AT"/>
</dbReference>
<reference evidence="7" key="3">
    <citation type="submission" date="2025-09" db="UniProtKB">
        <authorList>
            <consortium name="Ensembl"/>
        </authorList>
    </citation>
    <scope>IDENTIFICATION</scope>
</reference>
<dbReference type="RefSeq" id="XP_029967942.1">
    <property type="nucleotide sequence ID" value="XM_030112082.1"/>
</dbReference>
<keyword evidence="4" id="KW-0443">Lipid metabolism</keyword>
<dbReference type="OrthoDB" id="421951at2759"/>
<dbReference type="GO" id="GO:0008970">
    <property type="term" value="F:phospholipase A1 activity"/>
    <property type="evidence" value="ECO:0007669"/>
    <property type="project" value="TreeGrafter"/>
</dbReference>
<dbReference type="InParanoid" id="A0A672J6K1"/>
<accession>A0A672J6K1</accession>
<dbReference type="AlphaFoldDB" id="A0A672J6K1"/>
<proteinExistence type="inferred from homology"/>
<dbReference type="RefSeq" id="XP_029967958.1">
    <property type="nucleotide sequence ID" value="XM_030112098.1"/>
</dbReference>
<dbReference type="RefSeq" id="XP_029967950.1">
    <property type="nucleotide sequence ID" value="XM_030112090.1"/>
</dbReference>
<dbReference type="GO" id="GO:0070292">
    <property type="term" value="P:N-acylphosphatidylethanolamine metabolic process"/>
    <property type="evidence" value="ECO:0007669"/>
    <property type="project" value="TreeGrafter"/>
</dbReference>
<protein>
    <submittedName>
        <fullName evidence="7">Phospholipase A and acyltransferase 3-like</fullName>
    </submittedName>
</protein>
<keyword evidence="2" id="KW-0808">Transferase</keyword>
<dbReference type="Gene3D" id="3.90.1720.10">
    <property type="entry name" value="endopeptidase domain like (from Nostoc punctiforme)"/>
    <property type="match status" value="1"/>
</dbReference>
<evidence type="ECO:0000256" key="4">
    <source>
        <dbReference type="ARBA" id="ARBA00023098"/>
    </source>
</evidence>
<evidence type="ECO:0000259" key="6">
    <source>
        <dbReference type="PROSITE" id="PS51934"/>
    </source>
</evidence>
<keyword evidence="3" id="KW-0378">Hydrolase</keyword>
<sequence>MAPTLNQNPQPGDLIEFFRIAYQHWAVYVGGGYVVHLTGASDGPGSSSNSFSSAPNKKALVKKEKLQDVAGTDDWTVNNILDKTSRPRPVDDIVKDACALVGKEMSYHVSKSNCEHFATKLRYGRPLSLQALLTFGAIGIVAASPLGWGGAAVMTVGVIAYRVLKWSGSLS</sequence>
<name>A0A672J6K1_SALFA</name>
<keyword evidence="8" id="KW-1185">Reference proteome</keyword>
<dbReference type="GO" id="GO:0016410">
    <property type="term" value="F:N-acyltransferase activity"/>
    <property type="evidence" value="ECO:0007669"/>
    <property type="project" value="TreeGrafter"/>
</dbReference>
<reference evidence="7" key="2">
    <citation type="submission" date="2025-08" db="UniProtKB">
        <authorList>
            <consortium name="Ensembl"/>
        </authorList>
    </citation>
    <scope>IDENTIFICATION</scope>
</reference>
<evidence type="ECO:0000256" key="2">
    <source>
        <dbReference type="ARBA" id="ARBA00022679"/>
    </source>
</evidence>
<organism evidence="7 8">
    <name type="scientific">Salarias fasciatus</name>
    <name type="common">Jewelled blenny</name>
    <name type="synonym">Blennius fasciatus</name>
    <dbReference type="NCBI Taxonomy" id="181472"/>
    <lineage>
        <taxon>Eukaryota</taxon>
        <taxon>Metazoa</taxon>
        <taxon>Chordata</taxon>
        <taxon>Craniata</taxon>
        <taxon>Vertebrata</taxon>
        <taxon>Euteleostomi</taxon>
        <taxon>Actinopterygii</taxon>
        <taxon>Neopterygii</taxon>
        <taxon>Teleostei</taxon>
        <taxon>Neoteleostei</taxon>
        <taxon>Acanthomorphata</taxon>
        <taxon>Ovalentaria</taxon>
        <taxon>Blenniimorphae</taxon>
        <taxon>Blenniiformes</taxon>
        <taxon>Blennioidei</taxon>
        <taxon>Blenniidae</taxon>
        <taxon>Salariinae</taxon>
        <taxon>Salarias</taxon>
    </lineage>
</organism>